<keyword evidence="3" id="KW-1185">Reference proteome</keyword>
<evidence type="ECO:0000256" key="1">
    <source>
        <dbReference type="SAM" id="SignalP"/>
    </source>
</evidence>
<gene>
    <name evidence="2" type="ORF">SAMN05216499_11887</name>
</gene>
<evidence type="ECO:0000313" key="2">
    <source>
        <dbReference type="EMBL" id="SHN02020.1"/>
    </source>
</evidence>
<dbReference type="OrthoDB" id="3540818at2"/>
<protein>
    <submittedName>
        <fullName evidence="2">Uncharacterized protein</fullName>
    </submittedName>
</protein>
<dbReference type="AlphaFoldDB" id="A0A1M7NED1"/>
<accession>A0A1M7NED1</accession>
<keyword evidence="1" id="KW-0732">Signal</keyword>
<feature type="chain" id="PRO_5012229768" evidence="1">
    <location>
        <begin position="32"/>
        <end position="173"/>
    </location>
</feature>
<sequence>MRKRHSRLRSLGTVAALAALGGTAGMASAGAAPLSPVPIGPGQTFVGQVNGVTIGAVIKVACFGPVTPTSTGHPLTGQTVSVQLIAGTAPAQATVGYTGASATHDLVGFGNATSVTPVTDIKAYGIGAAIPATLNLPCFGTGTVSFVPAPTSPGAQTATVGVSYVSIGVSSGS</sequence>
<feature type="signal peptide" evidence="1">
    <location>
        <begin position="1"/>
        <end position="31"/>
    </location>
</feature>
<organism evidence="2 3">
    <name type="scientific">Actinacidiphila paucisporea</name>
    <dbReference type="NCBI Taxonomy" id="310782"/>
    <lineage>
        <taxon>Bacteria</taxon>
        <taxon>Bacillati</taxon>
        <taxon>Actinomycetota</taxon>
        <taxon>Actinomycetes</taxon>
        <taxon>Kitasatosporales</taxon>
        <taxon>Streptomycetaceae</taxon>
        <taxon>Actinacidiphila</taxon>
    </lineage>
</organism>
<dbReference type="EMBL" id="FRBI01000018">
    <property type="protein sequence ID" value="SHN02020.1"/>
    <property type="molecule type" value="Genomic_DNA"/>
</dbReference>
<dbReference type="RefSeq" id="WP_073501102.1">
    <property type="nucleotide sequence ID" value="NZ_FRBI01000018.1"/>
</dbReference>
<name>A0A1M7NED1_9ACTN</name>
<evidence type="ECO:0000313" key="3">
    <source>
        <dbReference type="Proteomes" id="UP000184111"/>
    </source>
</evidence>
<proteinExistence type="predicted"/>
<dbReference type="Proteomes" id="UP000184111">
    <property type="component" value="Unassembled WGS sequence"/>
</dbReference>
<reference evidence="2 3" key="1">
    <citation type="submission" date="2016-11" db="EMBL/GenBank/DDBJ databases">
        <authorList>
            <person name="Jaros S."/>
            <person name="Januszkiewicz K."/>
            <person name="Wedrychowicz H."/>
        </authorList>
    </citation>
    <scope>NUCLEOTIDE SEQUENCE [LARGE SCALE GENOMIC DNA]</scope>
    <source>
        <strain evidence="2 3">CGMCC 4.2025</strain>
    </source>
</reference>